<gene>
    <name evidence="2" type="ORF">A2538_03660</name>
</gene>
<feature type="transmembrane region" description="Helical" evidence="1">
    <location>
        <begin position="130"/>
        <end position="159"/>
    </location>
</feature>
<evidence type="ECO:0000313" key="2">
    <source>
        <dbReference type="EMBL" id="OGH93935.1"/>
    </source>
</evidence>
<name>A0A1F6PCP1_9BACT</name>
<reference evidence="2 3" key="1">
    <citation type="journal article" date="2016" name="Nat. Commun.">
        <title>Thousands of microbial genomes shed light on interconnected biogeochemical processes in an aquifer system.</title>
        <authorList>
            <person name="Anantharaman K."/>
            <person name="Brown C.T."/>
            <person name="Hug L.A."/>
            <person name="Sharon I."/>
            <person name="Castelle C.J."/>
            <person name="Probst A.J."/>
            <person name="Thomas B.C."/>
            <person name="Singh A."/>
            <person name="Wilkins M.J."/>
            <person name="Karaoz U."/>
            <person name="Brodie E.L."/>
            <person name="Williams K.H."/>
            <person name="Hubbard S.S."/>
            <person name="Banfield J.F."/>
        </authorList>
    </citation>
    <scope>NUCLEOTIDE SEQUENCE [LARGE SCALE GENOMIC DNA]</scope>
</reference>
<organism evidence="2 3">
    <name type="scientific">Candidatus Magasanikbacteria bacterium RIFOXYD2_FULL_41_14</name>
    <dbReference type="NCBI Taxonomy" id="1798709"/>
    <lineage>
        <taxon>Bacteria</taxon>
        <taxon>Candidatus Magasanikiibacteriota</taxon>
    </lineage>
</organism>
<evidence type="ECO:0000313" key="3">
    <source>
        <dbReference type="Proteomes" id="UP000178254"/>
    </source>
</evidence>
<sequence length="170" mass="19737">MPHNLYRGFDPIWSGHKKDLPTLMKYLNISSRVYYLSIFIASLLIAHINFSLFGNSVIETSVGFLVFFVPPLLLFYFLQVYRQFWYICPVFNVKDKIVKIVFGFWIMIFLLVDIFQLIVGIPIGQEEINLFGWLVTFSNLFVIANMVLALIGEFLLGIIKNKIEIIDSKV</sequence>
<dbReference type="EMBL" id="MFRE01000015">
    <property type="protein sequence ID" value="OGH93935.1"/>
    <property type="molecule type" value="Genomic_DNA"/>
</dbReference>
<evidence type="ECO:0000256" key="1">
    <source>
        <dbReference type="SAM" id="Phobius"/>
    </source>
</evidence>
<dbReference type="AlphaFoldDB" id="A0A1F6PCP1"/>
<feature type="transmembrane region" description="Helical" evidence="1">
    <location>
        <begin position="102"/>
        <end position="124"/>
    </location>
</feature>
<comment type="caution">
    <text evidence="2">The sequence shown here is derived from an EMBL/GenBank/DDBJ whole genome shotgun (WGS) entry which is preliminary data.</text>
</comment>
<keyword evidence="1" id="KW-1133">Transmembrane helix</keyword>
<dbReference type="STRING" id="1798709.A2538_03660"/>
<feature type="transmembrane region" description="Helical" evidence="1">
    <location>
        <begin position="33"/>
        <end position="50"/>
    </location>
</feature>
<feature type="transmembrane region" description="Helical" evidence="1">
    <location>
        <begin position="62"/>
        <end position="81"/>
    </location>
</feature>
<dbReference type="Proteomes" id="UP000178254">
    <property type="component" value="Unassembled WGS sequence"/>
</dbReference>
<proteinExistence type="predicted"/>
<keyword evidence="1" id="KW-0812">Transmembrane</keyword>
<accession>A0A1F6PCP1</accession>
<keyword evidence="1" id="KW-0472">Membrane</keyword>
<protein>
    <submittedName>
        <fullName evidence="2">Uncharacterized protein</fullName>
    </submittedName>
</protein>